<name>A0A6B0V0H2_IXORI</name>
<accession>A0A6B0V0H2</accession>
<keyword evidence="1" id="KW-0812">Transmembrane</keyword>
<feature type="transmembrane region" description="Helical" evidence="1">
    <location>
        <begin position="6"/>
        <end position="27"/>
    </location>
</feature>
<evidence type="ECO:0000256" key="1">
    <source>
        <dbReference type="SAM" id="Phobius"/>
    </source>
</evidence>
<organism evidence="2">
    <name type="scientific">Ixodes ricinus</name>
    <name type="common">Common tick</name>
    <name type="synonym">Acarus ricinus</name>
    <dbReference type="NCBI Taxonomy" id="34613"/>
    <lineage>
        <taxon>Eukaryota</taxon>
        <taxon>Metazoa</taxon>
        <taxon>Ecdysozoa</taxon>
        <taxon>Arthropoda</taxon>
        <taxon>Chelicerata</taxon>
        <taxon>Arachnida</taxon>
        <taxon>Acari</taxon>
        <taxon>Parasitiformes</taxon>
        <taxon>Ixodida</taxon>
        <taxon>Ixodoidea</taxon>
        <taxon>Ixodidae</taxon>
        <taxon>Ixodinae</taxon>
        <taxon>Ixodes</taxon>
    </lineage>
</organism>
<proteinExistence type="predicted"/>
<keyword evidence="1" id="KW-0472">Membrane</keyword>
<sequence>MSECPQSSYLLVTLLLSCILAAAAFFLSICSRFSADMSDDEDAGFPLPPPGDGTFGVVAAAAEPPPLLPLPGRSGATGVGAAGPALTAAPARLERPARGGLRGLGLLKLAASPARPMGLLGPPAEDRAGTFSSERLKGCEVSGGGVSALMGGVSSRGTPNATLEAGLGGLMAIFFMFLVQWAQYQTSRGSLTS</sequence>
<feature type="transmembrane region" description="Helical" evidence="1">
    <location>
        <begin position="165"/>
        <end position="184"/>
    </location>
</feature>
<keyword evidence="1" id="KW-1133">Transmembrane helix</keyword>
<evidence type="ECO:0000313" key="2">
    <source>
        <dbReference type="EMBL" id="MXU95713.1"/>
    </source>
</evidence>
<dbReference type="AlphaFoldDB" id="A0A6B0V0H2"/>
<protein>
    <submittedName>
        <fullName evidence="2">Uncharacterized protein</fullName>
    </submittedName>
</protein>
<dbReference type="EMBL" id="GIFC01013630">
    <property type="protein sequence ID" value="MXU95713.1"/>
    <property type="molecule type" value="Transcribed_RNA"/>
</dbReference>
<reference evidence="2" key="1">
    <citation type="submission" date="2019-12" db="EMBL/GenBank/DDBJ databases">
        <title>An insight into the sialome of adult female Ixodes ricinus ticks feeding for 6 days.</title>
        <authorList>
            <person name="Perner J."/>
            <person name="Ribeiro J.M.C."/>
        </authorList>
    </citation>
    <scope>NUCLEOTIDE SEQUENCE</scope>
    <source>
        <strain evidence="2">Semi-engorged</strain>
        <tissue evidence="2">Salivary glands</tissue>
    </source>
</reference>